<dbReference type="PANTHER" id="PTHR30595:SF6">
    <property type="entry name" value="SCHLAFEN ALBA-2 DOMAIN-CONTAINING PROTEIN"/>
    <property type="match status" value="1"/>
</dbReference>
<dbReference type="AlphaFoldDB" id="A0A4R1MPB9"/>
<dbReference type="Pfam" id="PF04326">
    <property type="entry name" value="SLFN_AlbA_2"/>
    <property type="match status" value="1"/>
</dbReference>
<organism evidence="2 3">
    <name type="scientific">Natranaerovirga hydrolytica</name>
    <dbReference type="NCBI Taxonomy" id="680378"/>
    <lineage>
        <taxon>Bacteria</taxon>
        <taxon>Bacillati</taxon>
        <taxon>Bacillota</taxon>
        <taxon>Clostridia</taxon>
        <taxon>Lachnospirales</taxon>
        <taxon>Natranaerovirgaceae</taxon>
        <taxon>Natranaerovirga</taxon>
    </lineage>
</organism>
<dbReference type="Proteomes" id="UP000294545">
    <property type="component" value="Unassembled WGS sequence"/>
</dbReference>
<keyword evidence="2" id="KW-0547">Nucleotide-binding</keyword>
<proteinExistence type="predicted"/>
<dbReference type="RefSeq" id="WP_132282070.1">
    <property type="nucleotide sequence ID" value="NZ_SMGQ01000012.1"/>
</dbReference>
<dbReference type="PANTHER" id="PTHR30595">
    <property type="entry name" value="GLPR-RELATED TRANSCRIPTIONAL REPRESSOR"/>
    <property type="match status" value="1"/>
</dbReference>
<dbReference type="Gene3D" id="3.30.950.30">
    <property type="entry name" value="Schlafen, AAA domain"/>
    <property type="match status" value="1"/>
</dbReference>
<accession>A0A4R1MPB9</accession>
<dbReference type="Pfam" id="PF13749">
    <property type="entry name" value="HATPase_c_4"/>
    <property type="match status" value="1"/>
</dbReference>
<dbReference type="InterPro" id="IPR036390">
    <property type="entry name" value="WH_DNA-bd_sf"/>
</dbReference>
<dbReference type="SUPFAM" id="SSF46785">
    <property type="entry name" value="Winged helix' DNA-binding domain"/>
    <property type="match status" value="1"/>
</dbReference>
<dbReference type="EMBL" id="SMGQ01000012">
    <property type="protein sequence ID" value="TCK93154.1"/>
    <property type="molecule type" value="Genomic_DNA"/>
</dbReference>
<protein>
    <submittedName>
        <fullName evidence="2">ATP-dependent DNA helicase RecG</fullName>
    </submittedName>
</protein>
<gene>
    <name evidence="2" type="ORF">EDC19_1337</name>
</gene>
<feature type="domain" description="Schlafen AlbA-2" evidence="1">
    <location>
        <begin position="5"/>
        <end position="112"/>
    </location>
</feature>
<sequence length="425" mass="48719">MQTKESYNVEFKEEVTKTFLKTVSAYANYNDGEIIFGVDDYGDVVGIKGSSKEESLRIKNMINDSLAPLPNFDIHAREVGDKTIIIVEVKKGPDTPYYYRGKAYKRADTATIEVDRFELRRLDMEGINMHYEDKKASSQDLNFNVLEDKLKKEAGIECIDLDILKTLNLVHKNGYYNTAGELLADQNEIVFSGIDIVKFGKDINKILYRKTISHVSLLTQFHSSIDIFEQYYIYEEIDGYNRIKKELIPKEAFRESLGNAIVHRVWDTNAYIQVAMYEDRIEINSPGGLPAGISKKEYLYGNISVLRNPIIAGVFNRLNIIEKFGTGIARINKEYIHSITKPDFDVSENSIRIILPVTEIDKIDLSKDESLIYELLKEEVELSRRELDFKTGFDKSKTLRILNRLVDKNIISKLGEGAAVTYRLK</sequence>
<evidence type="ECO:0000313" key="2">
    <source>
        <dbReference type="EMBL" id="TCK93154.1"/>
    </source>
</evidence>
<keyword evidence="2" id="KW-0347">Helicase</keyword>
<dbReference type="InterPro" id="IPR007421">
    <property type="entry name" value="Schlafen_AlbA_2_dom"/>
</dbReference>
<dbReference type="GO" id="GO:0004386">
    <property type="term" value="F:helicase activity"/>
    <property type="evidence" value="ECO:0007669"/>
    <property type="project" value="UniProtKB-KW"/>
</dbReference>
<keyword evidence="2" id="KW-0378">Hydrolase</keyword>
<dbReference type="Gene3D" id="1.10.10.10">
    <property type="entry name" value="Winged helix-like DNA-binding domain superfamily/Winged helix DNA-binding domain"/>
    <property type="match status" value="1"/>
</dbReference>
<dbReference type="InterPro" id="IPR038475">
    <property type="entry name" value="RecG_C_sf"/>
</dbReference>
<keyword evidence="2" id="KW-0067">ATP-binding</keyword>
<dbReference type="OrthoDB" id="9813719at2"/>
<dbReference type="InterPro" id="IPR038461">
    <property type="entry name" value="Schlafen_AlbA_2_dom_sf"/>
</dbReference>
<name>A0A4R1MPB9_9FIRM</name>
<comment type="caution">
    <text evidence="2">The sequence shown here is derived from an EMBL/GenBank/DDBJ whole genome shotgun (WGS) entry which is preliminary data.</text>
</comment>
<evidence type="ECO:0000259" key="1">
    <source>
        <dbReference type="Pfam" id="PF04326"/>
    </source>
</evidence>
<dbReference type="InterPro" id="IPR036388">
    <property type="entry name" value="WH-like_DNA-bd_sf"/>
</dbReference>
<dbReference type="Gene3D" id="3.30.565.60">
    <property type="match status" value="1"/>
</dbReference>
<reference evidence="2 3" key="1">
    <citation type="submission" date="2019-03" db="EMBL/GenBank/DDBJ databases">
        <title>Genomic Encyclopedia of Type Strains, Phase IV (KMG-IV): sequencing the most valuable type-strain genomes for metagenomic binning, comparative biology and taxonomic classification.</title>
        <authorList>
            <person name="Goeker M."/>
        </authorList>
    </citation>
    <scope>NUCLEOTIDE SEQUENCE [LARGE SCALE GENOMIC DNA]</scope>
    <source>
        <strain evidence="2 3">DSM 24176</strain>
    </source>
</reference>
<keyword evidence="3" id="KW-1185">Reference proteome</keyword>
<evidence type="ECO:0000313" key="3">
    <source>
        <dbReference type="Proteomes" id="UP000294545"/>
    </source>
</evidence>